<name>A3NX25_BURP0</name>
<proteinExistence type="predicted"/>
<evidence type="ECO:0000313" key="1">
    <source>
        <dbReference type="EMBL" id="ABN90167.1"/>
    </source>
</evidence>
<sequence>MRELEQVLRVAQVVIERGERRDDALERFLLAAERLGVLRVVPDVRIFELLVDFG</sequence>
<dbReference type="Proteomes" id="UP000006738">
    <property type="component" value="Chromosome I"/>
</dbReference>
<dbReference type="AlphaFoldDB" id="A3NX25"/>
<dbReference type="KEGG" id="bpl:BURPS1106A_2643"/>
<accession>A3NX25</accession>
<protein>
    <submittedName>
        <fullName evidence="1">Uncharacterized protein</fullName>
    </submittedName>
</protein>
<organism evidence="1 2">
    <name type="scientific">Burkholderia pseudomallei (strain 1106a)</name>
    <dbReference type="NCBI Taxonomy" id="357348"/>
    <lineage>
        <taxon>Bacteria</taxon>
        <taxon>Pseudomonadati</taxon>
        <taxon>Pseudomonadota</taxon>
        <taxon>Betaproteobacteria</taxon>
        <taxon>Burkholderiales</taxon>
        <taxon>Burkholderiaceae</taxon>
        <taxon>Burkholderia</taxon>
        <taxon>pseudomallei group</taxon>
    </lineage>
</organism>
<reference evidence="1 2" key="1">
    <citation type="submission" date="2007-02" db="EMBL/GenBank/DDBJ databases">
        <authorList>
            <person name="DeShazer D."/>
            <person name="Woods D.E."/>
            <person name="Nierman W.C."/>
        </authorList>
    </citation>
    <scope>NUCLEOTIDE SEQUENCE [LARGE SCALE GENOMIC DNA]</scope>
    <source>
        <strain evidence="1 2">1106a</strain>
    </source>
</reference>
<dbReference type="HOGENOM" id="CLU_3041222_0_0_4"/>
<evidence type="ECO:0000313" key="2">
    <source>
        <dbReference type="Proteomes" id="UP000006738"/>
    </source>
</evidence>
<dbReference type="EMBL" id="CP000572">
    <property type="protein sequence ID" value="ABN90167.1"/>
    <property type="molecule type" value="Genomic_DNA"/>
</dbReference>
<gene>
    <name evidence="1" type="ordered locus">BURPS1106A_2643</name>
</gene>